<keyword evidence="2" id="KW-0067">ATP-binding</keyword>
<evidence type="ECO:0000256" key="4">
    <source>
        <dbReference type="ARBA" id="ARBA00023125"/>
    </source>
</evidence>
<dbReference type="FunFam" id="3.40.50.300:FF:000006">
    <property type="entry name" value="DNA-binding transcriptional regulator NtrC"/>
    <property type="match status" value="1"/>
</dbReference>
<proteinExistence type="predicted"/>
<dbReference type="SMART" id="SM00382">
    <property type="entry name" value="AAA"/>
    <property type="match status" value="1"/>
</dbReference>
<dbReference type="Proteomes" id="UP000807850">
    <property type="component" value="Unassembled WGS sequence"/>
</dbReference>
<dbReference type="Pfam" id="PF00072">
    <property type="entry name" value="Response_reg"/>
    <property type="match status" value="1"/>
</dbReference>
<dbReference type="Gene3D" id="1.10.10.60">
    <property type="entry name" value="Homeodomain-like"/>
    <property type="match status" value="1"/>
</dbReference>
<sequence length="448" mass="48321">MSATNRLDVLVVDDDAAIRRQLRGVLEDEGHLVTEAGDAEQALELLEARRMDVVLLDIHLPGESGLDALVKIRELAPDTGVIMVSGESTLANAMRAGQRGAYDFIEKPPDPERLLAVLQEAARVTRVRRAPAPAEAPGDLGMLGDSPPIRALRDGIRRIAPSQGRVLILGENGSGKELAAEAIHALSKRAAGPFVKLNCAAIPKDLVESELFGYERGAFTGAMQSKKGRIELADGGTLFLDEIGDLSLEAQAKLLRAIETGEIERVGGTRTARVDVRTIAATHKDLAGAIESGAFRQDLFYRLNVLPLQVPALRERRGDIVPLAAHFLAACCAAEGKPVKRLRPEAGALLEEYHWPGNVRELRNLMERAAILVEGAEVGTGDLTAWLESPLAREEAVGLRGEIERREADAVRRALDAANGNVTQAAAALGIDRTNLHRKIRKYGIQKP</sequence>
<dbReference type="SUPFAM" id="SSF46689">
    <property type="entry name" value="Homeodomain-like"/>
    <property type="match status" value="1"/>
</dbReference>
<dbReference type="PANTHER" id="PTHR32071">
    <property type="entry name" value="TRANSCRIPTIONAL REGULATORY PROTEIN"/>
    <property type="match status" value="1"/>
</dbReference>
<dbReference type="GO" id="GO:0043565">
    <property type="term" value="F:sequence-specific DNA binding"/>
    <property type="evidence" value="ECO:0007669"/>
    <property type="project" value="InterPro"/>
</dbReference>
<dbReference type="PROSITE" id="PS00676">
    <property type="entry name" value="SIGMA54_INTERACT_2"/>
    <property type="match status" value="1"/>
</dbReference>
<organism evidence="9 10">
    <name type="scientific">Eiseniibacteriota bacterium</name>
    <dbReference type="NCBI Taxonomy" id="2212470"/>
    <lineage>
        <taxon>Bacteria</taxon>
        <taxon>Candidatus Eiseniibacteriota</taxon>
    </lineage>
</organism>
<dbReference type="AlphaFoldDB" id="A0A9D6QJW2"/>
<dbReference type="Gene3D" id="3.40.50.2300">
    <property type="match status" value="1"/>
</dbReference>
<keyword evidence="4" id="KW-0238">DNA-binding</keyword>
<dbReference type="InterPro" id="IPR027417">
    <property type="entry name" value="P-loop_NTPase"/>
</dbReference>
<dbReference type="InterPro" id="IPR002197">
    <property type="entry name" value="HTH_Fis"/>
</dbReference>
<feature type="modified residue" description="4-aspartylphosphate" evidence="6">
    <location>
        <position position="57"/>
    </location>
</feature>
<dbReference type="GO" id="GO:0000160">
    <property type="term" value="P:phosphorelay signal transduction system"/>
    <property type="evidence" value="ECO:0007669"/>
    <property type="project" value="InterPro"/>
</dbReference>
<evidence type="ECO:0000256" key="6">
    <source>
        <dbReference type="PROSITE-ProRule" id="PRU00169"/>
    </source>
</evidence>
<dbReference type="PROSITE" id="PS50110">
    <property type="entry name" value="RESPONSE_REGULATORY"/>
    <property type="match status" value="1"/>
</dbReference>
<name>A0A9D6QJW2_UNCEI</name>
<dbReference type="PANTHER" id="PTHR32071:SF57">
    <property type="entry name" value="C4-DICARBOXYLATE TRANSPORT TRANSCRIPTIONAL REGULATORY PROTEIN DCTD"/>
    <property type="match status" value="1"/>
</dbReference>
<dbReference type="InterPro" id="IPR011006">
    <property type="entry name" value="CheY-like_superfamily"/>
</dbReference>
<dbReference type="Gene3D" id="3.40.50.300">
    <property type="entry name" value="P-loop containing nucleotide triphosphate hydrolases"/>
    <property type="match status" value="1"/>
</dbReference>
<feature type="domain" description="Sigma-54 factor interaction" evidence="7">
    <location>
        <begin position="142"/>
        <end position="371"/>
    </location>
</feature>
<dbReference type="SMART" id="SM00448">
    <property type="entry name" value="REC"/>
    <property type="match status" value="1"/>
</dbReference>
<dbReference type="CDD" id="cd00009">
    <property type="entry name" value="AAA"/>
    <property type="match status" value="1"/>
</dbReference>
<dbReference type="InterPro" id="IPR025943">
    <property type="entry name" value="Sigma_54_int_dom_ATP-bd_2"/>
</dbReference>
<protein>
    <submittedName>
        <fullName evidence="9">Sigma-54-dependent Fis family transcriptional regulator</fullName>
    </submittedName>
</protein>
<dbReference type="EMBL" id="JACQAY010000150">
    <property type="protein sequence ID" value="MBI3539571.1"/>
    <property type="molecule type" value="Genomic_DNA"/>
</dbReference>
<feature type="domain" description="Response regulatory" evidence="8">
    <location>
        <begin position="8"/>
        <end position="122"/>
    </location>
</feature>
<dbReference type="SUPFAM" id="SSF52540">
    <property type="entry name" value="P-loop containing nucleoside triphosphate hydrolases"/>
    <property type="match status" value="1"/>
</dbReference>
<evidence type="ECO:0000259" key="7">
    <source>
        <dbReference type="PROSITE" id="PS50045"/>
    </source>
</evidence>
<dbReference type="InterPro" id="IPR003593">
    <property type="entry name" value="AAA+_ATPase"/>
</dbReference>
<evidence type="ECO:0000313" key="10">
    <source>
        <dbReference type="Proteomes" id="UP000807850"/>
    </source>
</evidence>
<keyword evidence="1" id="KW-0547">Nucleotide-binding</keyword>
<evidence type="ECO:0000256" key="1">
    <source>
        <dbReference type="ARBA" id="ARBA00022741"/>
    </source>
</evidence>
<keyword evidence="6" id="KW-0597">Phosphoprotein</keyword>
<evidence type="ECO:0000313" key="9">
    <source>
        <dbReference type="EMBL" id="MBI3539571.1"/>
    </source>
</evidence>
<comment type="caution">
    <text evidence="9">The sequence shown here is derived from an EMBL/GenBank/DDBJ whole genome shotgun (WGS) entry which is preliminary data.</text>
</comment>
<dbReference type="PRINTS" id="PR01590">
    <property type="entry name" value="HTHFIS"/>
</dbReference>
<dbReference type="Pfam" id="PF00158">
    <property type="entry name" value="Sigma54_activat"/>
    <property type="match status" value="1"/>
</dbReference>
<dbReference type="GO" id="GO:0006355">
    <property type="term" value="P:regulation of DNA-templated transcription"/>
    <property type="evidence" value="ECO:0007669"/>
    <property type="project" value="InterPro"/>
</dbReference>
<dbReference type="SUPFAM" id="SSF52172">
    <property type="entry name" value="CheY-like"/>
    <property type="match status" value="1"/>
</dbReference>
<evidence type="ECO:0000256" key="2">
    <source>
        <dbReference type="ARBA" id="ARBA00022840"/>
    </source>
</evidence>
<evidence type="ECO:0000256" key="5">
    <source>
        <dbReference type="ARBA" id="ARBA00023163"/>
    </source>
</evidence>
<dbReference type="GO" id="GO:0005524">
    <property type="term" value="F:ATP binding"/>
    <property type="evidence" value="ECO:0007669"/>
    <property type="project" value="UniProtKB-KW"/>
</dbReference>
<dbReference type="InterPro" id="IPR025944">
    <property type="entry name" value="Sigma_54_int_dom_CS"/>
</dbReference>
<dbReference type="InterPro" id="IPR001789">
    <property type="entry name" value="Sig_transdc_resp-reg_receiver"/>
</dbReference>
<evidence type="ECO:0000259" key="8">
    <source>
        <dbReference type="PROSITE" id="PS50110"/>
    </source>
</evidence>
<dbReference type="PROSITE" id="PS00688">
    <property type="entry name" value="SIGMA54_INTERACT_3"/>
    <property type="match status" value="1"/>
</dbReference>
<dbReference type="Gene3D" id="1.10.8.60">
    <property type="match status" value="1"/>
</dbReference>
<evidence type="ECO:0000256" key="3">
    <source>
        <dbReference type="ARBA" id="ARBA00023015"/>
    </source>
</evidence>
<dbReference type="InterPro" id="IPR009057">
    <property type="entry name" value="Homeodomain-like_sf"/>
</dbReference>
<reference evidence="9" key="1">
    <citation type="submission" date="2020-07" db="EMBL/GenBank/DDBJ databases">
        <title>Huge and variable diversity of episymbiotic CPR bacteria and DPANN archaea in groundwater ecosystems.</title>
        <authorList>
            <person name="He C.Y."/>
            <person name="Keren R."/>
            <person name="Whittaker M."/>
            <person name="Farag I.F."/>
            <person name="Doudna J."/>
            <person name="Cate J.H.D."/>
            <person name="Banfield J.F."/>
        </authorList>
    </citation>
    <scope>NUCLEOTIDE SEQUENCE</scope>
    <source>
        <strain evidence="9">NC_groundwater_928_Pr1_S-0.2um_72_17</strain>
    </source>
</reference>
<keyword evidence="5" id="KW-0804">Transcription</keyword>
<accession>A0A9D6QJW2</accession>
<gene>
    <name evidence="9" type="ORF">HY076_04805</name>
</gene>
<dbReference type="PROSITE" id="PS50045">
    <property type="entry name" value="SIGMA54_INTERACT_4"/>
    <property type="match status" value="1"/>
</dbReference>
<dbReference type="InterPro" id="IPR058031">
    <property type="entry name" value="AAA_lid_NorR"/>
</dbReference>
<dbReference type="Pfam" id="PF02954">
    <property type="entry name" value="HTH_8"/>
    <property type="match status" value="1"/>
</dbReference>
<dbReference type="Pfam" id="PF25601">
    <property type="entry name" value="AAA_lid_14"/>
    <property type="match status" value="1"/>
</dbReference>
<dbReference type="InterPro" id="IPR002078">
    <property type="entry name" value="Sigma_54_int"/>
</dbReference>
<keyword evidence="3" id="KW-0805">Transcription regulation</keyword>